<feature type="domain" description="Aminoacyl-transfer RNA synthetases class-II family profile" evidence="14">
    <location>
        <begin position="113"/>
        <end position="317"/>
    </location>
</feature>
<organism evidence="15 16">
    <name type="scientific">Candidatus Eubacterium faecipullorum</name>
    <dbReference type="NCBI Taxonomy" id="2838571"/>
    <lineage>
        <taxon>Bacteria</taxon>
        <taxon>Bacillati</taxon>
        <taxon>Bacillota</taxon>
        <taxon>Clostridia</taxon>
        <taxon>Eubacteriales</taxon>
        <taxon>Eubacteriaceae</taxon>
        <taxon>Eubacterium</taxon>
    </lineage>
</organism>
<keyword evidence="5 13" id="KW-0436">Ligase</keyword>
<evidence type="ECO:0000256" key="2">
    <source>
        <dbReference type="ARBA" id="ARBA00010207"/>
    </source>
</evidence>
<evidence type="ECO:0000259" key="14">
    <source>
        <dbReference type="PROSITE" id="PS50862"/>
    </source>
</evidence>
<dbReference type="GO" id="GO:0140096">
    <property type="term" value="F:catalytic activity, acting on a protein"/>
    <property type="evidence" value="ECO:0007669"/>
    <property type="project" value="UniProtKB-ARBA"/>
</dbReference>
<dbReference type="CDD" id="cd00496">
    <property type="entry name" value="PheRS_alpha_core"/>
    <property type="match status" value="1"/>
</dbReference>
<keyword evidence="6 13" id="KW-0479">Metal-binding</keyword>
<accession>A0A9D1REI6</accession>
<evidence type="ECO:0000256" key="7">
    <source>
        <dbReference type="ARBA" id="ARBA00022741"/>
    </source>
</evidence>
<dbReference type="GO" id="GO:0000287">
    <property type="term" value="F:magnesium ion binding"/>
    <property type="evidence" value="ECO:0007669"/>
    <property type="project" value="UniProtKB-UniRule"/>
</dbReference>
<dbReference type="Proteomes" id="UP000824205">
    <property type="component" value="Unassembled WGS sequence"/>
</dbReference>
<comment type="caution">
    <text evidence="15">The sequence shown here is derived from an EMBL/GenBank/DDBJ whole genome shotgun (WGS) entry which is preliminary data.</text>
</comment>
<sequence length="339" mass="38273">MKTQLEEIRKAAAEALEAADSAQQIEEARIKYLGKKGELTAILKQMGKLSAEERPVIGQLANEVRADIESKIAEKSAQIKKNELEKRLLGEKIDVTMPGKMPQIGHKHPLTIVLDEIKEIFMGMGFDIAEGPEVEYDYYNFEALNIPKDHPARDTQDTFYIDDNIVLRTQTSPMQIRFMENHEPPFRMIAPGRVFRSDAVDATHSPLFNQIEGLVVDKGISMADLKGTLETFAKRLYGENTKIRLRPHHFPFTEPSCEIDVSCFKCGGKGCPMCKGEGWIEILGGGMVHPKVLKNGGVDPDEYSGFAFGIGLERLVMFRFNIDDMRLLYENDLRFLSQF</sequence>
<feature type="binding site" evidence="13">
    <location>
        <position position="254"/>
    </location>
    <ligand>
        <name>Mg(2+)</name>
        <dbReference type="ChEBI" id="CHEBI:18420"/>
        <note>shared with beta subunit</note>
    </ligand>
</feature>
<evidence type="ECO:0000256" key="5">
    <source>
        <dbReference type="ARBA" id="ARBA00022598"/>
    </source>
</evidence>
<dbReference type="InterPro" id="IPR002319">
    <property type="entry name" value="Phenylalanyl-tRNA_Synthase"/>
</dbReference>
<dbReference type="HAMAP" id="MF_00281">
    <property type="entry name" value="Phe_tRNA_synth_alpha1"/>
    <property type="match status" value="1"/>
</dbReference>
<keyword evidence="8 13" id="KW-0067">ATP-binding</keyword>
<evidence type="ECO:0000256" key="3">
    <source>
        <dbReference type="ARBA" id="ARBA00011209"/>
    </source>
</evidence>
<keyword evidence="7 13" id="KW-0547">Nucleotide-binding</keyword>
<dbReference type="EMBL" id="DXGE01000024">
    <property type="protein sequence ID" value="HIW85975.1"/>
    <property type="molecule type" value="Genomic_DNA"/>
</dbReference>
<name>A0A9D1REI6_9FIRM</name>
<evidence type="ECO:0000313" key="16">
    <source>
        <dbReference type="Proteomes" id="UP000824205"/>
    </source>
</evidence>
<dbReference type="GO" id="GO:0016740">
    <property type="term" value="F:transferase activity"/>
    <property type="evidence" value="ECO:0007669"/>
    <property type="project" value="UniProtKB-ARBA"/>
</dbReference>
<comment type="cofactor">
    <cofactor evidence="13">
        <name>Mg(2+)</name>
        <dbReference type="ChEBI" id="CHEBI:18420"/>
    </cofactor>
    <text evidence="13">Binds 2 magnesium ions per tetramer.</text>
</comment>
<dbReference type="AlphaFoldDB" id="A0A9D1REI6"/>
<dbReference type="GO" id="GO:0005737">
    <property type="term" value="C:cytoplasm"/>
    <property type="evidence" value="ECO:0007669"/>
    <property type="project" value="UniProtKB-SubCell"/>
</dbReference>
<dbReference type="Gene3D" id="3.30.930.10">
    <property type="entry name" value="Bira Bifunctional Protein, Domain 2"/>
    <property type="match status" value="1"/>
</dbReference>
<keyword evidence="10 13" id="KW-0648">Protein biosynthesis</keyword>
<reference evidence="15" key="1">
    <citation type="journal article" date="2021" name="PeerJ">
        <title>Extensive microbial diversity within the chicken gut microbiome revealed by metagenomics and culture.</title>
        <authorList>
            <person name="Gilroy R."/>
            <person name="Ravi A."/>
            <person name="Getino M."/>
            <person name="Pursley I."/>
            <person name="Horton D.L."/>
            <person name="Alikhan N.F."/>
            <person name="Baker D."/>
            <person name="Gharbi K."/>
            <person name="Hall N."/>
            <person name="Watson M."/>
            <person name="Adriaenssens E.M."/>
            <person name="Foster-Nyarko E."/>
            <person name="Jarju S."/>
            <person name="Secka A."/>
            <person name="Antonio M."/>
            <person name="Oren A."/>
            <person name="Chaudhuri R.R."/>
            <person name="La Ragione R."/>
            <person name="Hildebrand F."/>
            <person name="Pallen M.J."/>
        </authorList>
    </citation>
    <scope>NUCLEOTIDE SEQUENCE</scope>
    <source>
        <strain evidence="15">421</strain>
    </source>
</reference>
<evidence type="ECO:0000256" key="12">
    <source>
        <dbReference type="ARBA" id="ARBA00049255"/>
    </source>
</evidence>
<evidence type="ECO:0000256" key="4">
    <source>
        <dbReference type="ARBA" id="ARBA00022490"/>
    </source>
</evidence>
<protein>
    <recommendedName>
        <fullName evidence="13">Phenylalanine--tRNA ligase alpha subunit</fullName>
        <ecNumber evidence="13">6.1.1.20</ecNumber>
    </recommendedName>
    <alternativeName>
        <fullName evidence="13">Phenylalanyl-tRNA synthetase alpha subunit</fullName>
        <shortName evidence="13">PheRS</shortName>
    </alternativeName>
</protein>
<evidence type="ECO:0000256" key="13">
    <source>
        <dbReference type="HAMAP-Rule" id="MF_00281"/>
    </source>
</evidence>
<proteinExistence type="inferred from homology"/>
<dbReference type="GO" id="GO:0006432">
    <property type="term" value="P:phenylalanyl-tRNA aminoacylation"/>
    <property type="evidence" value="ECO:0007669"/>
    <property type="project" value="UniProtKB-UniRule"/>
</dbReference>
<dbReference type="InterPro" id="IPR004529">
    <property type="entry name" value="Phe-tRNA-synth_IIc_asu"/>
</dbReference>
<dbReference type="PANTHER" id="PTHR11538:SF41">
    <property type="entry name" value="PHENYLALANINE--TRNA LIGASE, MITOCHONDRIAL"/>
    <property type="match status" value="1"/>
</dbReference>
<evidence type="ECO:0000256" key="8">
    <source>
        <dbReference type="ARBA" id="ARBA00022840"/>
    </source>
</evidence>
<dbReference type="PANTHER" id="PTHR11538">
    <property type="entry name" value="PHENYLALANYL-TRNA SYNTHETASE"/>
    <property type="match status" value="1"/>
</dbReference>
<evidence type="ECO:0000256" key="1">
    <source>
        <dbReference type="ARBA" id="ARBA00004496"/>
    </source>
</evidence>
<dbReference type="PROSITE" id="PS50862">
    <property type="entry name" value="AA_TRNA_LIGASE_II"/>
    <property type="match status" value="1"/>
</dbReference>
<dbReference type="InterPro" id="IPR010978">
    <property type="entry name" value="tRNA-bd_arm"/>
</dbReference>
<dbReference type="InterPro" id="IPR045864">
    <property type="entry name" value="aa-tRNA-synth_II/BPL/LPL"/>
</dbReference>
<comment type="subcellular location">
    <subcellularLocation>
        <location evidence="1 13">Cytoplasm</location>
    </subcellularLocation>
</comment>
<dbReference type="GO" id="GO:0005524">
    <property type="term" value="F:ATP binding"/>
    <property type="evidence" value="ECO:0007669"/>
    <property type="project" value="UniProtKB-UniRule"/>
</dbReference>
<comment type="subunit">
    <text evidence="3 13">Tetramer of two alpha and two beta subunits.</text>
</comment>
<dbReference type="InterPro" id="IPR006195">
    <property type="entry name" value="aa-tRNA-synth_II"/>
</dbReference>
<dbReference type="SUPFAM" id="SSF46589">
    <property type="entry name" value="tRNA-binding arm"/>
    <property type="match status" value="1"/>
</dbReference>
<dbReference type="InterPro" id="IPR022911">
    <property type="entry name" value="Phe_tRNA_ligase_alpha1_bac"/>
</dbReference>
<evidence type="ECO:0000256" key="9">
    <source>
        <dbReference type="ARBA" id="ARBA00022842"/>
    </source>
</evidence>
<dbReference type="Pfam" id="PF01409">
    <property type="entry name" value="tRNA-synt_2d"/>
    <property type="match status" value="1"/>
</dbReference>
<reference evidence="15" key="2">
    <citation type="submission" date="2021-04" db="EMBL/GenBank/DDBJ databases">
        <authorList>
            <person name="Gilroy R."/>
        </authorList>
    </citation>
    <scope>NUCLEOTIDE SEQUENCE</scope>
    <source>
        <strain evidence="15">421</strain>
    </source>
</reference>
<comment type="catalytic activity">
    <reaction evidence="12 13">
        <text>tRNA(Phe) + L-phenylalanine + ATP = L-phenylalanyl-tRNA(Phe) + AMP + diphosphate + H(+)</text>
        <dbReference type="Rhea" id="RHEA:19413"/>
        <dbReference type="Rhea" id="RHEA-COMP:9668"/>
        <dbReference type="Rhea" id="RHEA-COMP:9699"/>
        <dbReference type="ChEBI" id="CHEBI:15378"/>
        <dbReference type="ChEBI" id="CHEBI:30616"/>
        <dbReference type="ChEBI" id="CHEBI:33019"/>
        <dbReference type="ChEBI" id="CHEBI:58095"/>
        <dbReference type="ChEBI" id="CHEBI:78442"/>
        <dbReference type="ChEBI" id="CHEBI:78531"/>
        <dbReference type="ChEBI" id="CHEBI:456215"/>
        <dbReference type="EC" id="6.1.1.20"/>
    </reaction>
</comment>
<dbReference type="GO" id="GO:0000049">
    <property type="term" value="F:tRNA binding"/>
    <property type="evidence" value="ECO:0007669"/>
    <property type="project" value="InterPro"/>
</dbReference>
<evidence type="ECO:0000256" key="11">
    <source>
        <dbReference type="ARBA" id="ARBA00023146"/>
    </source>
</evidence>
<dbReference type="FunFam" id="3.30.930.10:FF:000003">
    <property type="entry name" value="Phenylalanine--tRNA ligase alpha subunit"/>
    <property type="match status" value="1"/>
</dbReference>
<dbReference type="EC" id="6.1.1.20" evidence="13"/>
<evidence type="ECO:0000256" key="6">
    <source>
        <dbReference type="ARBA" id="ARBA00022723"/>
    </source>
</evidence>
<evidence type="ECO:0000313" key="15">
    <source>
        <dbReference type="EMBL" id="HIW85975.1"/>
    </source>
</evidence>
<dbReference type="NCBIfam" id="TIGR00468">
    <property type="entry name" value="pheS"/>
    <property type="match status" value="1"/>
</dbReference>
<dbReference type="SUPFAM" id="SSF55681">
    <property type="entry name" value="Class II aaRS and biotin synthetases"/>
    <property type="match status" value="1"/>
</dbReference>
<dbReference type="InterPro" id="IPR004188">
    <property type="entry name" value="Phe-tRNA_ligase_II_N"/>
</dbReference>
<comment type="similarity">
    <text evidence="2 13">Belongs to the class-II aminoacyl-tRNA synthetase family. Phe-tRNA synthetase alpha subunit type 1 subfamily.</text>
</comment>
<keyword evidence="9 13" id="KW-0460">Magnesium</keyword>
<evidence type="ECO:0000256" key="10">
    <source>
        <dbReference type="ARBA" id="ARBA00022917"/>
    </source>
</evidence>
<keyword evidence="11 13" id="KW-0030">Aminoacyl-tRNA synthetase</keyword>
<gene>
    <name evidence="13 15" type="primary">pheS</name>
    <name evidence="15" type="ORF">IAA48_05710</name>
</gene>
<keyword evidence="4 13" id="KW-0963">Cytoplasm</keyword>
<dbReference type="Pfam" id="PF02912">
    <property type="entry name" value="Phe_tRNA-synt_N"/>
    <property type="match status" value="1"/>
</dbReference>
<dbReference type="GO" id="GO:0004826">
    <property type="term" value="F:phenylalanine-tRNA ligase activity"/>
    <property type="evidence" value="ECO:0007669"/>
    <property type="project" value="UniProtKB-UniRule"/>
</dbReference>